<keyword evidence="2" id="KW-1185">Reference proteome</keyword>
<evidence type="ECO:0000313" key="1">
    <source>
        <dbReference type="EMBL" id="GBM86374.1"/>
    </source>
</evidence>
<protein>
    <submittedName>
        <fullName evidence="1">Uncharacterized protein</fullName>
    </submittedName>
</protein>
<evidence type="ECO:0000313" key="2">
    <source>
        <dbReference type="Proteomes" id="UP000499080"/>
    </source>
</evidence>
<organism evidence="1 2">
    <name type="scientific">Araneus ventricosus</name>
    <name type="common">Orbweaver spider</name>
    <name type="synonym">Epeira ventricosa</name>
    <dbReference type="NCBI Taxonomy" id="182803"/>
    <lineage>
        <taxon>Eukaryota</taxon>
        <taxon>Metazoa</taxon>
        <taxon>Ecdysozoa</taxon>
        <taxon>Arthropoda</taxon>
        <taxon>Chelicerata</taxon>
        <taxon>Arachnida</taxon>
        <taxon>Araneae</taxon>
        <taxon>Araneomorphae</taxon>
        <taxon>Entelegynae</taxon>
        <taxon>Araneoidea</taxon>
        <taxon>Araneidae</taxon>
        <taxon>Araneus</taxon>
    </lineage>
</organism>
<dbReference type="Proteomes" id="UP000499080">
    <property type="component" value="Unassembled WGS sequence"/>
</dbReference>
<name>A0A4Y2J8W7_ARAVE</name>
<proteinExistence type="predicted"/>
<dbReference type="AlphaFoldDB" id="A0A4Y2J8W7"/>
<dbReference type="EMBL" id="BGPR01003307">
    <property type="protein sequence ID" value="GBM86374.1"/>
    <property type="molecule type" value="Genomic_DNA"/>
</dbReference>
<reference evidence="1 2" key="1">
    <citation type="journal article" date="2019" name="Sci. Rep.">
        <title>Orb-weaving spider Araneus ventricosus genome elucidates the spidroin gene catalogue.</title>
        <authorList>
            <person name="Kono N."/>
            <person name="Nakamura H."/>
            <person name="Ohtoshi R."/>
            <person name="Moran D.A.P."/>
            <person name="Shinohara A."/>
            <person name="Yoshida Y."/>
            <person name="Fujiwara M."/>
            <person name="Mori M."/>
            <person name="Tomita M."/>
            <person name="Arakawa K."/>
        </authorList>
    </citation>
    <scope>NUCLEOTIDE SEQUENCE [LARGE SCALE GENOMIC DNA]</scope>
</reference>
<accession>A0A4Y2J8W7</accession>
<gene>
    <name evidence="1" type="ORF">AVEN_60096_1</name>
</gene>
<comment type="caution">
    <text evidence="1">The sequence shown here is derived from an EMBL/GenBank/DDBJ whole genome shotgun (WGS) entry which is preliminary data.</text>
</comment>
<sequence length="110" mass="12682">MDVNSLHNGFSFMTPTFSSASYLPYTKYLSRRIHWRKSGHFVAPDTSAEVLSLKSELSARNPDVWYPYSKSKACKLGHHQNNRFRKRLLRNIAKGQLRVHQNRGSKSNAC</sequence>